<dbReference type="InterPro" id="IPR052193">
    <property type="entry name" value="Peptidase_C59"/>
</dbReference>
<feature type="domain" description="Choloylglycine hydrolase/NAAA C-terminal" evidence="4">
    <location>
        <begin position="37"/>
        <end position="322"/>
    </location>
</feature>
<reference evidence="5 6" key="1">
    <citation type="journal article" date="2015" name="Genome Announc.">
        <title>Genome sequencing of 18 francisella strains to aid in assay development and testing.</title>
        <authorList>
            <person name="Johnson S.L."/>
            <person name="Daligault H.E."/>
            <person name="Davenport K.W."/>
            <person name="Coyne S.R."/>
            <person name="Frey K.G."/>
            <person name="Koroleva G.I."/>
            <person name="Broomall S.M."/>
            <person name="Bishop-Lilly K.A."/>
            <person name="Bruce D.C."/>
            <person name="Chertkov O."/>
            <person name="Freitas T."/>
            <person name="Jaissle J."/>
            <person name="Ladner J.T."/>
            <person name="Rosenzweig C.N."/>
            <person name="Gibbons H.S."/>
            <person name="Palacios G.F."/>
            <person name="Redden C.L."/>
            <person name="Xu Y."/>
            <person name="Minogue T.D."/>
            <person name="Chain P.S."/>
        </authorList>
    </citation>
    <scope>NUCLEOTIDE SEQUENCE [LARGE SCALE GENOMIC DNA]</scope>
    <source>
        <strain evidence="5 6">GA01-2794</strain>
    </source>
</reference>
<organism evidence="5 6">
    <name type="scientific">Francisella philomiragia</name>
    <dbReference type="NCBI Taxonomy" id="28110"/>
    <lineage>
        <taxon>Bacteria</taxon>
        <taxon>Pseudomonadati</taxon>
        <taxon>Pseudomonadota</taxon>
        <taxon>Gammaproteobacteria</taxon>
        <taxon>Thiotrichales</taxon>
        <taxon>Francisellaceae</taxon>
        <taxon>Francisella</taxon>
    </lineage>
</organism>
<protein>
    <submittedName>
        <fullName evidence="5">Linear amide C-N hydrolase, choloylglycine hydrolase family protein</fullName>
    </submittedName>
</protein>
<dbReference type="Proteomes" id="UP000031830">
    <property type="component" value="Chromosome"/>
</dbReference>
<keyword evidence="3" id="KW-0732">Signal</keyword>
<comment type="similarity">
    <text evidence="1">Belongs to the peptidase C59 family.</text>
</comment>
<dbReference type="KEGG" id="fpz:LA55_1465"/>
<feature type="chain" id="PRO_5002122085" evidence="3">
    <location>
        <begin position="24"/>
        <end position="348"/>
    </location>
</feature>
<evidence type="ECO:0000256" key="1">
    <source>
        <dbReference type="ARBA" id="ARBA00006625"/>
    </source>
</evidence>
<accession>A0A0B6D7J5</accession>
<sequence length="348" mass="38908">MKKILSNILLTSTVLATSVPAIACSELNHNFGGNIGKYSTRTMDVFIDLKPNLTVYPRGTKENGALEKNSLDWTDKYGYVSVDETNLENLTAEGINEKGLAVHLLYFGTMQQPERDTSIKGINGLVWVRYVLGNYVSVQEVIDNLNNYQIYTPQIELKGKKGNLPIHYSIEDASGDSAMIEYVDGKLKIHRNTKAMTNEPSYDEQVKKLKDIKKTDLYNIDMIPGGAKSENRFIRANFISENIASANTADDAVNYMFAAADSVSVPFVKGYKEVDFTASDIQDKWPTQWKSVISMKDKKLYISDTLVGNRIYVDLNEANLKEGQPIRSVSVMDKTLTGDVTSKLEPQK</sequence>
<dbReference type="SUPFAM" id="SSF56235">
    <property type="entry name" value="N-terminal nucleophile aminohydrolases (Ntn hydrolases)"/>
    <property type="match status" value="1"/>
</dbReference>
<evidence type="ECO:0000313" key="5">
    <source>
        <dbReference type="EMBL" id="AJI54267.1"/>
    </source>
</evidence>
<dbReference type="OrthoDB" id="1265391at2"/>
<dbReference type="InterPro" id="IPR029055">
    <property type="entry name" value="Ntn_hydrolases_N"/>
</dbReference>
<evidence type="ECO:0000256" key="3">
    <source>
        <dbReference type="SAM" id="SignalP"/>
    </source>
</evidence>
<evidence type="ECO:0000259" key="4">
    <source>
        <dbReference type="Pfam" id="PF02275"/>
    </source>
</evidence>
<dbReference type="AlphaFoldDB" id="A0A0B6D7J5"/>
<name>A0A0B6D7J5_9GAMM</name>
<gene>
    <name evidence="5" type="ORF">LA55_1465</name>
</gene>
<dbReference type="PANTHER" id="PTHR35527">
    <property type="entry name" value="CHOLOYLGLYCINE HYDROLASE"/>
    <property type="match status" value="1"/>
</dbReference>
<evidence type="ECO:0000313" key="6">
    <source>
        <dbReference type="Proteomes" id="UP000031830"/>
    </source>
</evidence>
<dbReference type="GO" id="GO:0016787">
    <property type="term" value="F:hydrolase activity"/>
    <property type="evidence" value="ECO:0007669"/>
    <property type="project" value="UniProtKB-KW"/>
</dbReference>
<dbReference type="PANTHER" id="PTHR35527:SF2">
    <property type="entry name" value="HYDROLASE"/>
    <property type="match status" value="1"/>
</dbReference>
<dbReference type="Gene3D" id="3.60.60.10">
    <property type="entry name" value="Penicillin V Acylase, Chain A"/>
    <property type="match status" value="1"/>
</dbReference>
<dbReference type="Pfam" id="PF02275">
    <property type="entry name" value="CBAH"/>
    <property type="match status" value="1"/>
</dbReference>
<feature type="signal peptide" evidence="3">
    <location>
        <begin position="1"/>
        <end position="23"/>
    </location>
</feature>
<dbReference type="InterPro" id="IPR029132">
    <property type="entry name" value="CBAH/NAAA_C"/>
</dbReference>
<proteinExistence type="inferred from homology"/>
<dbReference type="EMBL" id="CP009440">
    <property type="protein sequence ID" value="AJI54267.1"/>
    <property type="molecule type" value="Genomic_DNA"/>
</dbReference>
<dbReference type="RefSeq" id="WP_044526563.1">
    <property type="nucleotide sequence ID" value="NZ_CP009440.1"/>
</dbReference>
<evidence type="ECO:0000256" key="2">
    <source>
        <dbReference type="ARBA" id="ARBA00022801"/>
    </source>
</evidence>
<keyword evidence="2 5" id="KW-0378">Hydrolase</keyword>